<feature type="non-terminal residue" evidence="5">
    <location>
        <position position="1"/>
    </location>
</feature>
<evidence type="ECO:0000256" key="1">
    <source>
        <dbReference type="ARBA" id="ARBA00004340"/>
    </source>
</evidence>
<evidence type="ECO:0000313" key="6">
    <source>
        <dbReference type="Proteomes" id="UP000823405"/>
    </source>
</evidence>
<feature type="domain" description="Crinkler effector protein N-terminal" evidence="4">
    <location>
        <begin position="8"/>
        <end position="112"/>
    </location>
</feature>
<evidence type="ECO:0000259" key="4">
    <source>
        <dbReference type="Pfam" id="PF20147"/>
    </source>
</evidence>
<gene>
    <name evidence="5" type="ORF">BGZ97_011467</name>
</gene>
<dbReference type="GO" id="GO:0043657">
    <property type="term" value="C:host cell"/>
    <property type="evidence" value="ECO:0007669"/>
    <property type="project" value="UniProtKB-SubCell"/>
</dbReference>
<dbReference type="Proteomes" id="UP000823405">
    <property type="component" value="Unassembled WGS sequence"/>
</dbReference>
<evidence type="ECO:0000256" key="3">
    <source>
        <dbReference type="ARBA" id="ARBA00022525"/>
    </source>
</evidence>
<comment type="caution">
    <text evidence="5">The sequence shown here is derived from an EMBL/GenBank/DDBJ whole genome shotgun (WGS) entry which is preliminary data.</text>
</comment>
<evidence type="ECO:0000256" key="2">
    <source>
        <dbReference type="ARBA" id="ARBA00004613"/>
    </source>
</evidence>
<dbReference type="AlphaFoldDB" id="A0A9P6ULU0"/>
<dbReference type="EMBL" id="JAAAIN010000649">
    <property type="protein sequence ID" value="KAG0312048.1"/>
    <property type="molecule type" value="Genomic_DNA"/>
</dbReference>
<keyword evidence="3" id="KW-0964">Secreted</keyword>
<feature type="domain" description="Crinkler effector protein N-terminal" evidence="4">
    <location>
        <begin position="119"/>
        <end position="223"/>
    </location>
</feature>
<keyword evidence="6" id="KW-1185">Reference proteome</keyword>
<proteinExistence type="predicted"/>
<accession>A0A9P6ULU0</accession>
<dbReference type="InterPro" id="IPR045379">
    <property type="entry name" value="Crinkler_N"/>
</dbReference>
<evidence type="ECO:0000313" key="5">
    <source>
        <dbReference type="EMBL" id="KAG0312048.1"/>
    </source>
</evidence>
<comment type="subcellular location">
    <subcellularLocation>
        <location evidence="1">Host cell</location>
    </subcellularLocation>
    <subcellularLocation>
        <location evidence="2">Secreted</location>
    </subcellularLocation>
</comment>
<organism evidence="5 6">
    <name type="scientific">Linnemannia gamsii</name>
    <dbReference type="NCBI Taxonomy" id="64522"/>
    <lineage>
        <taxon>Eukaryota</taxon>
        <taxon>Fungi</taxon>
        <taxon>Fungi incertae sedis</taxon>
        <taxon>Mucoromycota</taxon>
        <taxon>Mortierellomycotina</taxon>
        <taxon>Mortierellomycetes</taxon>
        <taxon>Mortierellales</taxon>
        <taxon>Mortierellaceae</taxon>
        <taxon>Linnemannia</taxon>
    </lineage>
</organism>
<sequence>MADNPLDVICIVDGETRQRSFDVNIPPTSTVHDLKKAIKVQLPHSCNGISADALTLWRVSIPAVPGSLNHPIVLKDLIDELQEPPTQLDPRNVIADVLPKELTDTMIYILVQKPPPVQKIRCIVEGESRLFSSFVCIQGTDTVDDVKNTIKTQMTFILRGIDVHSLNLWRISIPVKGGKRHGPVLLSVLAGLSEPPVMLTQTDKIVDVLPKKLSGDIIYIVIQLPPPVHAPILARDHASVFCRPVDKSSFFTPLTGNLNVDIKTVTDKFFAPGSAVDQFLERFVQGLENLPLTTGSVPGLPRVFLRNNDRLSNTHPNLLFSGLPDTSSDDGTQSRQFPTSDAILQQIEDCSFSIDSTAPIFGVSGCGKTRGLIELLSRRWGFYFNASGNDLGSDDLTALISHVRMRLGQDQRENDHQARMIVYLLLLSRLKVLQHCLSFPDRSKTFTSARWTILQTCPHVFGNDVFGQLFRRFLPLLTPTLREPYLQKVTQDELQVTECLMFDHGVSGEGLRPAFTKSDKLLVVFDEAQILGEMGIGRFLTMDRDLEPGKSLLSPILTGVQTISSNFRLSLNVITSGSKLSIHTSKRLLAAGAAVKYHLSPRERLDGFIYLELPCCESIERYVAGLRDVLKTEEAKRQLDRLLPPEAIQAMSERLGHVRLGPVSRAIQKTIAFDDPENEGWRRAIDETEARLVSLDHQRYPENLCSAIVGLENKCCQNPLIAKELGTVEEALGLFLFQRYMFGADKLVFQEAVPELVERGFGRIEIADQED</sequence>
<name>A0A9P6ULU0_9FUNG</name>
<reference evidence="5" key="1">
    <citation type="journal article" date="2020" name="Fungal Divers.">
        <title>Resolving the Mortierellaceae phylogeny through synthesis of multi-gene phylogenetics and phylogenomics.</title>
        <authorList>
            <person name="Vandepol N."/>
            <person name="Liber J."/>
            <person name="Desiro A."/>
            <person name="Na H."/>
            <person name="Kennedy M."/>
            <person name="Barry K."/>
            <person name="Grigoriev I.V."/>
            <person name="Miller A.N."/>
            <person name="O'Donnell K."/>
            <person name="Stajich J.E."/>
            <person name="Bonito G."/>
        </authorList>
    </citation>
    <scope>NUCLEOTIDE SEQUENCE</scope>
    <source>
        <strain evidence="5">NVP60</strain>
    </source>
</reference>
<dbReference type="Pfam" id="PF20147">
    <property type="entry name" value="Crinkler"/>
    <property type="match status" value="2"/>
</dbReference>
<dbReference type="GO" id="GO:0005576">
    <property type="term" value="C:extracellular region"/>
    <property type="evidence" value="ECO:0007669"/>
    <property type="project" value="UniProtKB-SubCell"/>
</dbReference>
<dbReference type="OrthoDB" id="2393824at2759"/>
<protein>
    <recommendedName>
        <fullName evidence="4">Crinkler effector protein N-terminal domain-containing protein</fullName>
    </recommendedName>
</protein>